<organism evidence="4 5">
    <name type="scientific">Paludibaculum fermentans</name>
    <dbReference type="NCBI Taxonomy" id="1473598"/>
    <lineage>
        <taxon>Bacteria</taxon>
        <taxon>Pseudomonadati</taxon>
        <taxon>Acidobacteriota</taxon>
        <taxon>Terriglobia</taxon>
        <taxon>Bryobacterales</taxon>
        <taxon>Bryobacteraceae</taxon>
        <taxon>Paludibaculum</taxon>
    </lineage>
</organism>
<dbReference type="Gene3D" id="3.10.580.10">
    <property type="entry name" value="CBS-domain"/>
    <property type="match status" value="1"/>
</dbReference>
<dbReference type="InterPro" id="IPR051257">
    <property type="entry name" value="Diverse_CBS-Domain"/>
</dbReference>
<feature type="domain" description="CBS" evidence="3">
    <location>
        <begin position="14"/>
        <end position="70"/>
    </location>
</feature>
<gene>
    <name evidence="4" type="ORF">IRI77_27290</name>
</gene>
<dbReference type="EMBL" id="CP063849">
    <property type="protein sequence ID" value="QOY86478.1"/>
    <property type="molecule type" value="Genomic_DNA"/>
</dbReference>
<dbReference type="SUPFAM" id="SSF54631">
    <property type="entry name" value="CBS-domain pair"/>
    <property type="match status" value="1"/>
</dbReference>
<keyword evidence="1 2" id="KW-0129">CBS domain</keyword>
<dbReference type="PROSITE" id="PS51371">
    <property type="entry name" value="CBS"/>
    <property type="match status" value="2"/>
</dbReference>
<dbReference type="InterPro" id="IPR000644">
    <property type="entry name" value="CBS_dom"/>
</dbReference>
<evidence type="ECO:0000259" key="3">
    <source>
        <dbReference type="PROSITE" id="PS51371"/>
    </source>
</evidence>
<proteinExistence type="predicted"/>
<evidence type="ECO:0000313" key="5">
    <source>
        <dbReference type="Proteomes" id="UP000593892"/>
    </source>
</evidence>
<dbReference type="KEGG" id="pfer:IRI77_27290"/>
<dbReference type="RefSeq" id="WP_194448147.1">
    <property type="nucleotide sequence ID" value="NZ_CP063849.1"/>
</dbReference>
<dbReference type="CDD" id="cd04623">
    <property type="entry name" value="CBS_pair_bac_euk"/>
    <property type="match status" value="1"/>
</dbReference>
<dbReference type="Proteomes" id="UP000593892">
    <property type="component" value="Chromosome"/>
</dbReference>
<dbReference type="Pfam" id="PF00571">
    <property type="entry name" value="CBS"/>
    <property type="match status" value="2"/>
</dbReference>
<name>A0A7S7NMR1_PALFE</name>
<dbReference type="PANTHER" id="PTHR43080:SF2">
    <property type="entry name" value="CBS DOMAIN-CONTAINING PROTEIN"/>
    <property type="match status" value="1"/>
</dbReference>
<dbReference type="AlphaFoldDB" id="A0A7S7NMR1"/>
<evidence type="ECO:0000256" key="1">
    <source>
        <dbReference type="ARBA" id="ARBA00023122"/>
    </source>
</evidence>
<dbReference type="SMART" id="SM00116">
    <property type="entry name" value="CBS"/>
    <property type="match status" value="2"/>
</dbReference>
<dbReference type="InterPro" id="IPR044725">
    <property type="entry name" value="CBSX3_CBS_dom"/>
</dbReference>
<feature type="domain" description="CBS" evidence="3">
    <location>
        <begin position="79"/>
        <end position="134"/>
    </location>
</feature>
<evidence type="ECO:0000313" key="4">
    <source>
        <dbReference type="EMBL" id="QOY86478.1"/>
    </source>
</evidence>
<dbReference type="InterPro" id="IPR046342">
    <property type="entry name" value="CBS_dom_sf"/>
</dbReference>
<sequence>MKPTAKIGSLLGAKGSAIWAVEPKATVYDAIAMMAERGVGALLVMHEGRLAGIVSERDYTRKVILKGRSSKEELVEEIMTANVTTATPEHTVEGAMRLMTERRIRHLPILEGERVVGVVSIGDLVKWTISAQEETIAHLTNYISGGYGVAS</sequence>
<dbReference type="PANTHER" id="PTHR43080">
    <property type="entry name" value="CBS DOMAIN-CONTAINING PROTEIN CBSX3, MITOCHONDRIAL"/>
    <property type="match status" value="1"/>
</dbReference>
<keyword evidence="5" id="KW-1185">Reference proteome</keyword>
<evidence type="ECO:0000256" key="2">
    <source>
        <dbReference type="PROSITE-ProRule" id="PRU00703"/>
    </source>
</evidence>
<protein>
    <submittedName>
        <fullName evidence="4">CBS domain-containing protein</fullName>
    </submittedName>
</protein>
<reference evidence="4 5" key="1">
    <citation type="submission" date="2020-10" db="EMBL/GenBank/DDBJ databases">
        <title>Complete genome sequence of Paludibaculum fermentans P105T, a facultatively anaerobic acidobacterium capable of dissimilatory Fe(III) reduction.</title>
        <authorList>
            <person name="Dedysh S.N."/>
            <person name="Beletsky A.V."/>
            <person name="Kulichevskaya I.S."/>
            <person name="Mardanov A.V."/>
            <person name="Ravin N.V."/>
        </authorList>
    </citation>
    <scope>NUCLEOTIDE SEQUENCE [LARGE SCALE GENOMIC DNA]</scope>
    <source>
        <strain evidence="4 5">P105</strain>
    </source>
</reference>
<accession>A0A7S7NMR1</accession>